<dbReference type="Gene3D" id="1.10.150.20">
    <property type="entry name" value="5' to 3' exonuclease, C-terminal subdomain"/>
    <property type="match status" value="1"/>
</dbReference>
<keyword evidence="2" id="KW-0515">Mutator protein</keyword>
<dbReference type="OrthoDB" id="9808813at2"/>
<evidence type="ECO:0000256" key="3">
    <source>
        <dbReference type="ARBA" id="ARBA00022695"/>
    </source>
</evidence>
<dbReference type="Pfam" id="PF00817">
    <property type="entry name" value="IMS"/>
    <property type="match status" value="1"/>
</dbReference>
<reference evidence="7 9" key="2">
    <citation type="submission" date="2018-07" db="EMBL/GenBank/DDBJ databases">
        <title>The Genome Sequence of Enterococcus sp. DIV0659b.</title>
        <authorList>
            <consortium name="The Broad Institute Genomics Platform"/>
            <consortium name="The Broad Institute Genomic Center for Infectious Diseases"/>
            <person name="Earl A."/>
            <person name="Manson A."/>
            <person name="Schwartman J."/>
            <person name="Gilmore M."/>
            <person name="Abouelleil A."/>
            <person name="Cao P."/>
            <person name="Chapman S."/>
            <person name="Cusick C."/>
            <person name="Shea T."/>
            <person name="Young S."/>
            <person name="Neafsey D."/>
            <person name="Nusbaum C."/>
            <person name="Birren B."/>
        </authorList>
    </citation>
    <scope>NUCLEOTIDE SEQUENCE [LARGE SCALE GENOMIC DNA]</scope>
    <source>
        <strain evidence="7 9">4G2_DIV0659</strain>
    </source>
</reference>
<dbReference type="STRING" id="1834181.A5880_001340"/>
<evidence type="ECO:0000256" key="1">
    <source>
        <dbReference type="ARBA" id="ARBA00010945"/>
    </source>
</evidence>
<dbReference type="InterPro" id="IPR024728">
    <property type="entry name" value="PolY_HhH_motif"/>
</dbReference>
<dbReference type="InterPro" id="IPR001126">
    <property type="entry name" value="UmuC"/>
</dbReference>
<organism evidence="8">
    <name type="scientific">Candidatus Enterococcus mansonii</name>
    <dbReference type="NCBI Taxonomy" id="1834181"/>
    <lineage>
        <taxon>Bacteria</taxon>
        <taxon>Bacillati</taxon>
        <taxon>Bacillota</taxon>
        <taxon>Bacilli</taxon>
        <taxon>Lactobacillales</taxon>
        <taxon>Enterococcaceae</taxon>
        <taxon>Enterococcus</taxon>
    </lineage>
</organism>
<proteinExistence type="inferred from homology"/>
<dbReference type="InterPro" id="IPR050116">
    <property type="entry name" value="DNA_polymerase-Y"/>
</dbReference>
<comment type="caution">
    <text evidence="8">The sequence shown here is derived from an EMBL/GenBank/DDBJ whole genome shotgun (WGS) entry which is preliminary data.</text>
</comment>
<accession>A0A242CK94</accession>
<dbReference type="AlphaFoldDB" id="A0A242CK94"/>
<dbReference type="RefSeq" id="WP_086330262.1">
    <property type="nucleotide sequence ID" value="NZ_NGLE02000001.1"/>
</dbReference>
<evidence type="ECO:0000313" key="7">
    <source>
        <dbReference type="EMBL" id="MEI5992723.1"/>
    </source>
</evidence>
<name>A0A242CK94_9ENTE</name>
<dbReference type="Pfam" id="PF11798">
    <property type="entry name" value="IMS_HHH"/>
    <property type="match status" value="1"/>
</dbReference>
<dbReference type="PROSITE" id="PS50173">
    <property type="entry name" value="UMUC"/>
    <property type="match status" value="1"/>
</dbReference>
<dbReference type="GO" id="GO:0003887">
    <property type="term" value="F:DNA-directed DNA polymerase activity"/>
    <property type="evidence" value="ECO:0007669"/>
    <property type="project" value="UniProtKB-KW"/>
</dbReference>
<dbReference type="Pfam" id="PF11799">
    <property type="entry name" value="IMS_C"/>
    <property type="match status" value="1"/>
</dbReference>
<keyword evidence="9" id="KW-1185">Reference proteome</keyword>
<comment type="similarity">
    <text evidence="1">Belongs to the DNA polymerase type-Y family.</text>
</comment>
<dbReference type="PANTHER" id="PTHR11076">
    <property type="entry name" value="DNA REPAIR POLYMERASE UMUC / TRANSFERASE FAMILY MEMBER"/>
    <property type="match status" value="1"/>
</dbReference>
<evidence type="ECO:0000256" key="5">
    <source>
        <dbReference type="ARBA" id="ARBA00022932"/>
    </source>
</evidence>
<dbReference type="InterPro" id="IPR043502">
    <property type="entry name" value="DNA/RNA_pol_sf"/>
</dbReference>
<evidence type="ECO:0000259" key="6">
    <source>
        <dbReference type="PROSITE" id="PS50173"/>
    </source>
</evidence>
<dbReference type="EMBL" id="NGLE01000001">
    <property type="protein sequence ID" value="OTO10656.1"/>
    <property type="molecule type" value="Genomic_DNA"/>
</dbReference>
<evidence type="ECO:0000313" key="8">
    <source>
        <dbReference type="EMBL" id="OTO10656.1"/>
    </source>
</evidence>
<dbReference type="Gene3D" id="3.30.70.270">
    <property type="match status" value="1"/>
</dbReference>
<keyword evidence="5" id="KW-0239">DNA-directed DNA polymerase</keyword>
<keyword evidence="5" id="KW-0808">Transferase</keyword>
<dbReference type="GO" id="GO:0003684">
    <property type="term" value="F:damaged DNA binding"/>
    <property type="evidence" value="ECO:0007669"/>
    <property type="project" value="InterPro"/>
</dbReference>
<evidence type="ECO:0000256" key="4">
    <source>
        <dbReference type="ARBA" id="ARBA00022705"/>
    </source>
</evidence>
<dbReference type="GO" id="GO:0006281">
    <property type="term" value="P:DNA repair"/>
    <property type="evidence" value="ECO:0007669"/>
    <property type="project" value="InterPro"/>
</dbReference>
<feature type="domain" description="UmuC" evidence="6">
    <location>
        <begin position="13"/>
        <end position="203"/>
    </location>
</feature>
<dbReference type="Proteomes" id="UP000195139">
    <property type="component" value="Unassembled WGS sequence"/>
</dbReference>
<dbReference type="CDD" id="cd01700">
    <property type="entry name" value="PolY_Pol_V_umuC"/>
    <property type="match status" value="1"/>
</dbReference>
<dbReference type="Gene3D" id="3.30.1490.100">
    <property type="entry name" value="DNA polymerase, Y-family, little finger domain"/>
    <property type="match status" value="1"/>
</dbReference>
<dbReference type="SUPFAM" id="SSF100879">
    <property type="entry name" value="Lesion bypass DNA polymerase (Y-family), little finger domain"/>
    <property type="match status" value="1"/>
</dbReference>
<dbReference type="GO" id="GO:0042276">
    <property type="term" value="P:error-prone translesion synthesis"/>
    <property type="evidence" value="ECO:0007669"/>
    <property type="project" value="TreeGrafter"/>
</dbReference>
<dbReference type="EMBL" id="NGLE02000001">
    <property type="protein sequence ID" value="MEI5992723.1"/>
    <property type="molecule type" value="Genomic_DNA"/>
</dbReference>
<dbReference type="SUPFAM" id="SSF56672">
    <property type="entry name" value="DNA/RNA polymerases"/>
    <property type="match status" value="1"/>
</dbReference>
<gene>
    <name evidence="7" type="ORF">A5880_000245</name>
    <name evidence="8" type="ORF">A5880_001340</name>
</gene>
<evidence type="ECO:0000313" key="9">
    <source>
        <dbReference type="Proteomes" id="UP000195139"/>
    </source>
</evidence>
<dbReference type="GO" id="GO:0006260">
    <property type="term" value="P:DNA replication"/>
    <property type="evidence" value="ECO:0007669"/>
    <property type="project" value="UniProtKB-KW"/>
</dbReference>
<dbReference type="GO" id="GO:0009432">
    <property type="term" value="P:SOS response"/>
    <property type="evidence" value="ECO:0007669"/>
    <property type="project" value="TreeGrafter"/>
</dbReference>
<dbReference type="InterPro" id="IPR036775">
    <property type="entry name" value="DNA_pol_Y-fam_lit_finger_sf"/>
</dbReference>
<reference evidence="8" key="1">
    <citation type="submission" date="2017-05" db="EMBL/GenBank/DDBJ databases">
        <title>The Genome Sequence of Enterococcus sp. 4G2_DIV0659.</title>
        <authorList>
            <consortium name="The Broad Institute Genomics Platform"/>
            <consortium name="The Broad Institute Genomic Center for Infectious Diseases"/>
            <person name="Earl A."/>
            <person name="Manson A."/>
            <person name="Schwartman J."/>
            <person name="Gilmore M."/>
            <person name="Abouelleil A."/>
            <person name="Cao P."/>
            <person name="Chapman S."/>
            <person name="Cusick C."/>
            <person name="Shea T."/>
            <person name="Young S."/>
            <person name="Neafsey D."/>
            <person name="Nusbaum C."/>
            <person name="Birren B."/>
        </authorList>
    </citation>
    <scope>NUCLEOTIDE SEQUENCE [LARGE SCALE GENOMIC DNA]</scope>
    <source>
        <strain evidence="8">4G2_DIV0659</strain>
    </source>
</reference>
<keyword evidence="3" id="KW-0548">Nucleotidyltransferase</keyword>
<sequence>MKFDYNKEDRRDVLCIDVKSFYASVECVQRGLHPLREMLVVMSHSENTSGLVLASSPMAKKKLGVSNVMRKWDLPDHPELKIVPPRMKLYIEENMKINSIYKTYVAEEDLLIYSIDESFLDITASKHLFASTSYELARKIQRRIYDETGLYVTVGIGDNPLLAKLALDNAAKYNRDFVAEWRYEDVPETVWKIHPITEMWGIGNRTAKRLELFGIKSVYDLAHANQYLLKERIGIIGQQLHAHAWGIDRSKLSDTYTPREKSYSNSQILPRDYLKKEEIEVVIREMTDQVAARIRRHHAQTKCVSLFIGYSIGYLDSKGKKGFHQQLKIPVTSSTKLLTTYCLELFRQNWQGQEIRHVGITYSHLVYTDSVQLDLFHDPNEQVQDLKLDLLIDTIRKKYGYTSLIHANSITKGGTAVSRASLVGGHAGGMDGIQE</sequence>
<keyword evidence="4" id="KW-0235">DNA replication</keyword>
<protein>
    <recommendedName>
        <fullName evidence="6">UmuC domain-containing protein</fullName>
    </recommendedName>
</protein>
<dbReference type="InterPro" id="IPR017961">
    <property type="entry name" value="DNA_pol_Y-fam_little_finger"/>
</dbReference>
<dbReference type="PANTHER" id="PTHR11076:SF35">
    <property type="entry name" value="DNA REPAIR PROTEIN HOMOLOG YOBH"/>
    <property type="match status" value="1"/>
</dbReference>
<dbReference type="Gene3D" id="3.40.1170.60">
    <property type="match status" value="1"/>
</dbReference>
<evidence type="ECO:0000256" key="2">
    <source>
        <dbReference type="ARBA" id="ARBA00022457"/>
    </source>
</evidence>
<dbReference type="GO" id="GO:0005829">
    <property type="term" value="C:cytosol"/>
    <property type="evidence" value="ECO:0007669"/>
    <property type="project" value="TreeGrafter"/>
</dbReference>
<dbReference type="InterPro" id="IPR043128">
    <property type="entry name" value="Rev_trsase/Diguanyl_cyclase"/>
</dbReference>